<protein>
    <submittedName>
        <fullName evidence="2">Uncharacterized protein</fullName>
    </submittedName>
</protein>
<feature type="compositionally biased region" description="Basic and acidic residues" evidence="1">
    <location>
        <begin position="22"/>
        <end position="39"/>
    </location>
</feature>
<evidence type="ECO:0000313" key="3">
    <source>
        <dbReference type="Proteomes" id="UP000325440"/>
    </source>
</evidence>
<name>A0A5E4MFJ5_9HEMI</name>
<feature type="region of interest" description="Disordered" evidence="1">
    <location>
        <begin position="52"/>
        <end position="71"/>
    </location>
</feature>
<gene>
    <name evidence="2" type="ORF">CINCED_3A021682</name>
</gene>
<evidence type="ECO:0000256" key="1">
    <source>
        <dbReference type="SAM" id="MobiDB-lite"/>
    </source>
</evidence>
<feature type="region of interest" description="Disordered" evidence="1">
    <location>
        <begin position="18"/>
        <end position="39"/>
    </location>
</feature>
<feature type="compositionally biased region" description="Basic and acidic residues" evidence="1">
    <location>
        <begin position="52"/>
        <end position="63"/>
    </location>
</feature>
<dbReference type="AlphaFoldDB" id="A0A5E4MFJ5"/>
<dbReference type="Proteomes" id="UP000325440">
    <property type="component" value="Unassembled WGS sequence"/>
</dbReference>
<keyword evidence="3" id="KW-1185">Reference proteome</keyword>
<proteinExistence type="predicted"/>
<organism evidence="2 3">
    <name type="scientific">Cinara cedri</name>
    <dbReference type="NCBI Taxonomy" id="506608"/>
    <lineage>
        <taxon>Eukaryota</taxon>
        <taxon>Metazoa</taxon>
        <taxon>Ecdysozoa</taxon>
        <taxon>Arthropoda</taxon>
        <taxon>Hexapoda</taxon>
        <taxon>Insecta</taxon>
        <taxon>Pterygota</taxon>
        <taxon>Neoptera</taxon>
        <taxon>Paraneoptera</taxon>
        <taxon>Hemiptera</taxon>
        <taxon>Sternorrhyncha</taxon>
        <taxon>Aphidomorpha</taxon>
        <taxon>Aphidoidea</taxon>
        <taxon>Aphididae</taxon>
        <taxon>Lachninae</taxon>
        <taxon>Cinara</taxon>
    </lineage>
</organism>
<dbReference type="EMBL" id="CABPRJ010000508">
    <property type="protein sequence ID" value="VVC30191.1"/>
    <property type="molecule type" value="Genomic_DNA"/>
</dbReference>
<accession>A0A5E4MFJ5</accession>
<evidence type="ECO:0000313" key="2">
    <source>
        <dbReference type="EMBL" id="VVC30191.1"/>
    </source>
</evidence>
<reference evidence="2 3" key="1">
    <citation type="submission" date="2019-08" db="EMBL/GenBank/DDBJ databases">
        <authorList>
            <person name="Alioto T."/>
            <person name="Alioto T."/>
            <person name="Gomez Garrido J."/>
        </authorList>
    </citation>
    <scope>NUCLEOTIDE SEQUENCE [LARGE SCALE GENOMIC DNA]</scope>
</reference>
<dbReference type="OrthoDB" id="6598681at2759"/>
<sequence length="71" mass="8405">MSCPEHVWRPDDITKDLLNWKPEGKRPLDRPKKRSMDKLNRNFRILGVHNPEEIANNKRRPEETAWSSDGP</sequence>